<dbReference type="Pfam" id="PF00855">
    <property type="entry name" value="PWWP"/>
    <property type="match status" value="1"/>
</dbReference>
<dbReference type="CDD" id="cd20145">
    <property type="entry name" value="PWWP_ZCWPW1"/>
    <property type="match status" value="1"/>
</dbReference>
<dbReference type="Ensembl" id="ENSOTST00005132384.1">
    <property type="protein sequence ID" value="ENSOTSP00005130806.1"/>
    <property type="gene ID" value="ENSOTSG00005014931.2"/>
</dbReference>
<dbReference type="GeneTree" id="ENSGT00560000077278"/>
<dbReference type="InterPro" id="IPR000313">
    <property type="entry name" value="PWWP_dom"/>
</dbReference>
<reference evidence="8" key="1">
    <citation type="journal article" date="2018" name="PLoS ONE">
        <title>Chinook salmon (Oncorhynchus tshawytscha) genome and transcriptome.</title>
        <authorList>
            <person name="Christensen K.A."/>
            <person name="Leong J.S."/>
            <person name="Sakhrani D."/>
            <person name="Biagi C.A."/>
            <person name="Minkley D.R."/>
            <person name="Withler R.E."/>
            <person name="Rondeau E.B."/>
            <person name="Koop B.F."/>
            <person name="Devlin R.H."/>
        </authorList>
    </citation>
    <scope>NUCLEOTIDE SEQUENCE [LARGE SCALE GENOMIC DNA]</scope>
</reference>
<protein>
    <recommendedName>
        <fullName evidence="9">Zinc finger CW-type PWWP domain protein 1</fullName>
    </recommendedName>
</protein>
<evidence type="ECO:0000256" key="4">
    <source>
        <dbReference type="SAM" id="MobiDB-lite"/>
    </source>
</evidence>
<dbReference type="PANTHER" id="PTHR15999:SF2">
    <property type="entry name" value="ZINC FINGER CW-TYPE PWWP DOMAIN PROTEIN 1"/>
    <property type="match status" value="1"/>
</dbReference>
<name>A0AAZ3QPJ4_ONCTS</name>
<feature type="domain" description="PWWP" evidence="5">
    <location>
        <begin position="318"/>
        <end position="384"/>
    </location>
</feature>
<keyword evidence="2" id="KW-0863">Zinc-finger</keyword>
<dbReference type="GO" id="GO:0005634">
    <property type="term" value="C:nucleus"/>
    <property type="evidence" value="ECO:0007669"/>
    <property type="project" value="TreeGrafter"/>
</dbReference>
<dbReference type="PANTHER" id="PTHR15999">
    <property type="entry name" value="ZINC FINGER CW-TYPE PWWP DOMAIN PROTEIN 1"/>
    <property type="match status" value="1"/>
</dbReference>
<feature type="compositionally biased region" description="Basic and acidic residues" evidence="4">
    <location>
        <begin position="110"/>
        <end position="174"/>
    </location>
</feature>
<feature type="compositionally biased region" description="Basic and acidic residues" evidence="4">
    <location>
        <begin position="715"/>
        <end position="736"/>
    </location>
</feature>
<reference evidence="7" key="2">
    <citation type="submission" date="2025-08" db="UniProtKB">
        <authorList>
            <consortium name="Ensembl"/>
        </authorList>
    </citation>
    <scope>IDENTIFICATION</scope>
</reference>
<reference evidence="7" key="3">
    <citation type="submission" date="2025-09" db="UniProtKB">
        <authorList>
            <consortium name="Ensembl"/>
        </authorList>
    </citation>
    <scope>IDENTIFICATION</scope>
</reference>
<dbReference type="SMART" id="SM00293">
    <property type="entry name" value="PWWP"/>
    <property type="match status" value="1"/>
</dbReference>
<evidence type="ECO:0000313" key="8">
    <source>
        <dbReference type="Proteomes" id="UP000694402"/>
    </source>
</evidence>
<keyword evidence="3" id="KW-0862">Zinc</keyword>
<feature type="compositionally biased region" description="Basic and acidic residues" evidence="4">
    <location>
        <begin position="594"/>
        <end position="636"/>
    </location>
</feature>
<dbReference type="AlphaFoldDB" id="A0AAZ3QPJ4"/>
<evidence type="ECO:0000256" key="3">
    <source>
        <dbReference type="ARBA" id="ARBA00022833"/>
    </source>
</evidence>
<feature type="compositionally biased region" description="Basic and acidic residues" evidence="4">
    <location>
        <begin position="474"/>
        <end position="485"/>
    </location>
</feature>
<organism evidence="7 8">
    <name type="scientific">Oncorhynchus tshawytscha</name>
    <name type="common">Chinook salmon</name>
    <name type="synonym">Salmo tshawytscha</name>
    <dbReference type="NCBI Taxonomy" id="74940"/>
    <lineage>
        <taxon>Eukaryota</taxon>
        <taxon>Metazoa</taxon>
        <taxon>Chordata</taxon>
        <taxon>Craniata</taxon>
        <taxon>Vertebrata</taxon>
        <taxon>Euteleostomi</taxon>
        <taxon>Actinopterygii</taxon>
        <taxon>Neopterygii</taxon>
        <taxon>Teleostei</taxon>
        <taxon>Protacanthopterygii</taxon>
        <taxon>Salmoniformes</taxon>
        <taxon>Salmonidae</taxon>
        <taxon>Salmoninae</taxon>
        <taxon>Oncorhynchus</taxon>
    </lineage>
</organism>
<feature type="region of interest" description="Disordered" evidence="4">
    <location>
        <begin position="456"/>
        <end position="736"/>
    </location>
</feature>
<sequence length="793" mass="90235">METVAGQKEKAKFAPLVPREKKPGHGEKGGGKRSENKWKGEGGGNKERNIDVGKKTGESCEGERVVESKGKASGLEKKRGERKKKEGKKKTPDTEKVRAADEGVPQQQEGKGERGGGEGAKENKKQKNKEDLSRKETDKGKEGMNVKKKKKENEKVRKEGKETKKKRPRDETESNKVLPLTDSQYDDIFDSATALETSVDNCLEDARAVLSEVELLQATIDQVSLREEEQPPRRVSGERKKRRREEEEDSDSSAEFDQWVQCSRSVCGKWRRVERHVDLAALPSDWTCIHDTGPGLCEATEDSWSGQECDVINSGLVPGSLVWAQQIGYPWWPAIVERDPDTKTFCQFNRNTDLYPCRYHVTYLGEPVSRAWVCRSKVRNYTELTEDAAITGKSLQRFKKKLREAVLIATQAQSIPLKRRLSRFGFWTQQTSDRESSEDSEISEVLEMLLDHEKSRRSAYARNKKSAVVNAAKRQSEREQSEPRKKTMKQGGKREGRREDETEGRREGEQLRIKRPGEKEEGVFNRLKPVKNTKSEPIGGDLNEGGKGVKERAGEKKRGEEEGKKRVMTPWLSKLKKGSATTARPASPPSKDQTVLEREREEKRGVEEKREGDGVEEERAKETSKGEERMELREERSLEEEEKEEEEGHESDISVEEEAVKEEEEGHESDISVEEEAVKEEEEGHESDISVEEEAVKEEEEGHESDISVEEEAVKEERRETGEGGEEQQIKKKEGKEFVQSVFVGEGDEGGEDDFLDEDMEILGCREEVMKRLAQEPIQEEEDDFSIMLFEEE</sequence>
<feature type="compositionally biased region" description="Basic and acidic residues" evidence="4">
    <location>
        <begin position="7"/>
        <end position="79"/>
    </location>
</feature>
<evidence type="ECO:0008006" key="9">
    <source>
        <dbReference type="Google" id="ProtNLM"/>
    </source>
</evidence>
<feature type="region of interest" description="Disordered" evidence="4">
    <location>
        <begin position="1"/>
        <end position="182"/>
    </location>
</feature>
<evidence type="ECO:0000256" key="1">
    <source>
        <dbReference type="ARBA" id="ARBA00022723"/>
    </source>
</evidence>
<dbReference type="PROSITE" id="PS50812">
    <property type="entry name" value="PWWP"/>
    <property type="match status" value="1"/>
</dbReference>
<dbReference type="InterPro" id="IPR042778">
    <property type="entry name" value="ZCWPW1/ZCWPW2"/>
</dbReference>
<keyword evidence="8" id="KW-1185">Reference proteome</keyword>
<dbReference type="PROSITE" id="PS51050">
    <property type="entry name" value="ZF_CW"/>
    <property type="match status" value="1"/>
</dbReference>
<gene>
    <name evidence="7" type="primary">NEXN</name>
</gene>
<feature type="compositionally biased region" description="Basic and acidic residues" evidence="4">
    <location>
        <begin position="224"/>
        <end position="238"/>
    </location>
</feature>
<dbReference type="Pfam" id="PF07496">
    <property type="entry name" value="zf-CW"/>
    <property type="match status" value="1"/>
</dbReference>
<feature type="compositionally biased region" description="Basic and acidic residues" evidence="4">
    <location>
        <begin position="547"/>
        <end position="565"/>
    </location>
</feature>
<feature type="compositionally biased region" description="Basic and acidic residues" evidence="4">
    <location>
        <begin position="492"/>
        <end position="523"/>
    </location>
</feature>
<feature type="region of interest" description="Disordered" evidence="4">
    <location>
        <begin position="224"/>
        <end position="250"/>
    </location>
</feature>
<feature type="compositionally biased region" description="Basic and acidic residues" evidence="4">
    <location>
        <begin position="89"/>
        <end position="101"/>
    </location>
</feature>
<dbReference type="GO" id="GO:0008270">
    <property type="term" value="F:zinc ion binding"/>
    <property type="evidence" value="ECO:0007669"/>
    <property type="project" value="UniProtKB-KW"/>
</dbReference>
<evidence type="ECO:0000313" key="7">
    <source>
        <dbReference type="Ensembl" id="ENSOTSP00005130806.1"/>
    </source>
</evidence>
<keyword evidence="1" id="KW-0479">Metal-binding</keyword>
<feature type="domain" description="CW-type" evidence="6">
    <location>
        <begin position="253"/>
        <end position="305"/>
    </location>
</feature>
<proteinExistence type="predicted"/>
<dbReference type="InterPro" id="IPR011124">
    <property type="entry name" value="Znf_CW"/>
</dbReference>
<evidence type="ECO:0000259" key="6">
    <source>
        <dbReference type="PROSITE" id="PS51050"/>
    </source>
</evidence>
<evidence type="ECO:0000256" key="2">
    <source>
        <dbReference type="ARBA" id="ARBA00022771"/>
    </source>
</evidence>
<evidence type="ECO:0000259" key="5">
    <source>
        <dbReference type="PROSITE" id="PS50812"/>
    </source>
</evidence>
<dbReference type="Proteomes" id="UP000694402">
    <property type="component" value="Unassembled WGS sequence"/>
</dbReference>
<accession>A0AAZ3QPJ4</accession>
<feature type="compositionally biased region" description="Acidic residues" evidence="4">
    <location>
        <begin position="637"/>
        <end position="714"/>
    </location>
</feature>